<dbReference type="Gramene" id="OE9A062675T1">
    <property type="protein sequence ID" value="OE9A062675C1"/>
    <property type="gene ID" value="OE9A062675"/>
</dbReference>
<dbReference type="GO" id="GO:0016874">
    <property type="term" value="F:ligase activity"/>
    <property type="evidence" value="ECO:0007669"/>
    <property type="project" value="UniProtKB-KW"/>
</dbReference>
<dbReference type="PANTHER" id="PTHR45969:SF11">
    <property type="entry name" value="RING_U-BOX SUPERFAMILY PROTEIN"/>
    <property type="match status" value="1"/>
</dbReference>
<dbReference type="Gene3D" id="3.30.40.10">
    <property type="entry name" value="Zinc/RING finger domain, C3HC4 (zinc finger)"/>
    <property type="match status" value="1"/>
</dbReference>
<gene>
    <name evidence="6" type="ORF">OLEA9_A062675</name>
</gene>
<dbReference type="SUPFAM" id="SSF57850">
    <property type="entry name" value="RING/U-box"/>
    <property type="match status" value="1"/>
</dbReference>
<feature type="domain" description="RING-type" evidence="5">
    <location>
        <begin position="115"/>
        <end position="159"/>
    </location>
</feature>
<comment type="caution">
    <text evidence="6">The sequence shown here is derived from an EMBL/GenBank/DDBJ whole genome shotgun (WGS) entry which is preliminary data.</text>
</comment>
<dbReference type="OrthoDB" id="8062037at2759"/>
<reference evidence="6 7" key="1">
    <citation type="submission" date="2019-12" db="EMBL/GenBank/DDBJ databases">
        <authorList>
            <person name="Alioto T."/>
            <person name="Alioto T."/>
            <person name="Gomez Garrido J."/>
        </authorList>
    </citation>
    <scope>NUCLEOTIDE SEQUENCE [LARGE SCALE GENOMIC DNA]</scope>
</reference>
<protein>
    <submittedName>
        <fullName evidence="6">E3 ubiquitin- ligase ATL4-like</fullName>
    </submittedName>
</protein>
<evidence type="ECO:0000313" key="7">
    <source>
        <dbReference type="Proteomes" id="UP000594638"/>
    </source>
</evidence>
<organism evidence="6 7">
    <name type="scientific">Olea europaea subsp. europaea</name>
    <dbReference type="NCBI Taxonomy" id="158383"/>
    <lineage>
        <taxon>Eukaryota</taxon>
        <taxon>Viridiplantae</taxon>
        <taxon>Streptophyta</taxon>
        <taxon>Embryophyta</taxon>
        <taxon>Tracheophyta</taxon>
        <taxon>Spermatophyta</taxon>
        <taxon>Magnoliopsida</taxon>
        <taxon>eudicotyledons</taxon>
        <taxon>Gunneridae</taxon>
        <taxon>Pentapetalae</taxon>
        <taxon>asterids</taxon>
        <taxon>lamiids</taxon>
        <taxon>Lamiales</taxon>
        <taxon>Oleaceae</taxon>
        <taxon>Oleeae</taxon>
        <taxon>Olea</taxon>
    </lineage>
</organism>
<evidence type="ECO:0000256" key="2">
    <source>
        <dbReference type="ARBA" id="ARBA00022771"/>
    </source>
</evidence>
<dbReference type="SMART" id="SM00184">
    <property type="entry name" value="RING"/>
    <property type="match status" value="1"/>
</dbReference>
<dbReference type="PROSITE" id="PS50089">
    <property type="entry name" value="ZF_RING_2"/>
    <property type="match status" value="1"/>
</dbReference>
<name>A0A8S0U045_OLEEU</name>
<dbReference type="InterPro" id="IPR001841">
    <property type="entry name" value="Znf_RING"/>
</dbReference>
<dbReference type="AlphaFoldDB" id="A0A8S0U045"/>
<accession>A0A8S0U045</accession>
<dbReference type="Pfam" id="PF13639">
    <property type="entry name" value="zf-RING_2"/>
    <property type="match status" value="1"/>
</dbReference>
<dbReference type="GO" id="GO:0008270">
    <property type="term" value="F:zinc ion binding"/>
    <property type="evidence" value="ECO:0007669"/>
    <property type="project" value="UniProtKB-KW"/>
</dbReference>
<sequence>MYMSISINICLRPLRTLPPPLLTFSLLAISMVVSDNFLLCKAALVFAVTRCLLSFAHTLLNSISLFSFSSEALTRTLFKSSSSSSANLKMVQDSLTLTTFGDMTRRLPESHDTSCAVCLNRLRKKNEVWELRNCCHVFHKQCLERWLVYDSRLTCPLCRVSLLAVSPLPPSSLQLSSPSWAVERMLYLFGDDLLPCD</sequence>
<dbReference type="InterPro" id="IPR013083">
    <property type="entry name" value="Znf_RING/FYVE/PHD"/>
</dbReference>
<dbReference type="PANTHER" id="PTHR45969">
    <property type="entry name" value="RING ZINC FINGER PROTEIN-RELATED"/>
    <property type="match status" value="1"/>
</dbReference>
<evidence type="ECO:0000256" key="3">
    <source>
        <dbReference type="ARBA" id="ARBA00022833"/>
    </source>
</evidence>
<keyword evidence="6" id="KW-0436">Ligase</keyword>
<keyword evidence="3" id="KW-0862">Zinc</keyword>
<dbReference type="GO" id="GO:0061630">
    <property type="term" value="F:ubiquitin protein ligase activity"/>
    <property type="evidence" value="ECO:0007669"/>
    <property type="project" value="TreeGrafter"/>
</dbReference>
<keyword evidence="1" id="KW-0479">Metal-binding</keyword>
<dbReference type="EMBL" id="CACTIH010007317">
    <property type="protein sequence ID" value="CAA3009423.1"/>
    <property type="molecule type" value="Genomic_DNA"/>
</dbReference>
<dbReference type="Proteomes" id="UP000594638">
    <property type="component" value="Unassembled WGS sequence"/>
</dbReference>
<evidence type="ECO:0000313" key="6">
    <source>
        <dbReference type="EMBL" id="CAA3009423.1"/>
    </source>
</evidence>
<evidence type="ECO:0000256" key="4">
    <source>
        <dbReference type="PROSITE-ProRule" id="PRU00175"/>
    </source>
</evidence>
<evidence type="ECO:0000259" key="5">
    <source>
        <dbReference type="PROSITE" id="PS50089"/>
    </source>
</evidence>
<evidence type="ECO:0000256" key="1">
    <source>
        <dbReference type="ARBA" id="ARBA00022723"/>
    </source>
</evidence>
<keyword evidence="2 4" id="KW-0863">Zinc-finger</keyword>
<proteinExistence type="predicted"/>
<dbReference type="GO" id="GO:0016567">
    <property type="term" value="P:protein ubiquitination"/>
    <property type="evidence" value="ECO:0007669"/>
    <property type="project" value="TreeGrafter"/>
</dbReference>
<keyword evidence="7" id="KW-1185">Reference proteome</keyword>